<dbReference type="AlphaFoldDB" id="A0A9W6B8W2"/>
<name>A0A9W6B8W2_9CHLO</name>
<dbReference type="EMBL" id="BRXU01000001">
    <property type="protein sequence ID" value="GLC47831.1"/>
    <property type="molecule type" value="Genomic_DNA"/>
</dbReference>
<dbReference type="SUPFAM" id="SSF56112">
    <property type="entry name" value="Protein kinase-like (PK-like)"/>
    <property type="match status" value="1"/>
</dbReference>
<feature type="region of interest" description="Disordered" evidence="6">
    <location>
        <begin position="705"/>
        <end position="741"/>
    </location>
</feature>
<dbReference type="InterPro" id="IPR000719">
    <property type="entry name" value="Prot_kinase_dom"/>
</dbReference>
<reference evidence="8 9" key="1">
    <citation type="journal article" date="2023" name="Commun. Biol.">
        <title>Reorganization of the ancestral sex-determining regions during the evolution of trioecy in Pleodorina starrii.</title>
        <authorList>
            <person name="Takahashi K."/>
            <person name="Suzuki S."/>
            <person name="Kawai-Toyooka H."/>
            <person name="Yamamoto K."/>
            <person name="Hamaji T."/>
            <person name="Ootsuki R."/>
            <person name="Yamaguchi H."/>
            <person name="Kawachi M."/>
            <person name="Higashiyama T."/>
            <person name="Nozaki H."/>
        </authorList>
    </citation>
    <scope>NUCLEOTIDE SEQUENCE [LARGE SCALE GENOMIC DNA]</scope>
    <source>
        <strain evidence="8 9">NIES-4479</strain>
    </source>
</reference>
<feature type="region of interest" description="Disordered" evidence="6">
    <location>
        <begin position="533"/>
        <end position="575"/>
    </location>
</feature>
<feature type="domain" description="Protein kinase" evidence="7">
    <location>
        <begin position="25"/>
        <end position="811"/>
    </location>
</feature>
<evidence type="ECO:0000259" key="7">
    <source>
        <dbReference type="PROSITE" id="PS50011"/>
    </source>
</evidence>
<feature type="compositionally biased region" description="Pro residues" evidence="6">
    <location>
        <begin position="11"/>
        <end position="20"/>
    </location>
</feature>
<feature type="compositionally biased region" description="Low complexity" evidence="6">
    <location>
        <begin position="244"/>
        <end position="254"/>
    </location>
</feature>
<dbReference type="InterPro" id="IPR011009">
    <property type="entry name" value="Kinase-like_dom_sf"/>
</dbReference>
<dbReference type="Proteomes" id="UP001165080">
    <property type="component" value="Unassembled WGS sequence"/>
</dbReference>
<gene>
    <name evidence="8" type="primary">PLESTBF000017</name>
    <name evidence="8" type="ORF">PLESTB_000030400</name>
</gene>
<feature type="compositionally biased region" description="Polar residues" evidence="6">
    <location>
        <begin position="374"/>
        <end position="383"/>
    </location>
</feature>
<dbReference type="Gene3D" id="1.10.510.10">
    <property type="entry name" value="Transferase(Phosphotransferase) domain 1"/>
    <property type="match status" value="1"/>
</dbReference>
<feature type="compositionally biased region" description="Low complexity" evidence="6">
    <location>
        <begin position="449"/>
        <end position="463"/>
    </location>
</feature>
<dbReference type="InterPro" id="IPR050494">
    <property type="entry name" value="Ser_Thr_dual-spec_kinase"/>
</dbReference>
<accession>A0A9W6B8W2</accession>
<evidence type="ECO:0000256" key="6">
    <source>
        <dbReference type="SAM" id="MobiDB-lite"/>
    </source>
</evidence>
<evidence type="ECO:0000313" key="9">
    <source>
        <dbReference type="Proteomes" id="UP001165080"/>
    </source>
</evidence>
<dbReference type="GO" id="GO:0004713">
    <property type="term" value="F:protein tyrosine kinase activity"/>
    <property type="evidence" value="ECO:0007669"/>
    <property type="project" value="TreeGrafter"/>
</dbReference>
<evidence type="ECO:0000256" key="5">
    <source>
        <dbReference type="ARBA" id="ARBA00022840"/>
    </source>
</evidence>
<feature type="region of interest" description="Disordered" evidence="6">
    <location>
        <begin position="243"/>
        <end position="327"/>
    </location>
</feature>
<keyword evidence="9" id="KW-1185">Reference proteome</keyword>
<keyword evidence="3" id="KW-0547">Nucleotide-binding</keyword>
<keyword evidence="4" id="KW-0418">Kinase</keyword>
<evidence type="ECO:0000313" key="8">
    <source>
        <dbReference type="EMBL" id="GLC47831.1"/>
    </source>
</evidence>
<dbReference type="GO" id="GO:0005524">
    <property type="term" value="F:ATP binding"/>
    <property type="evidence" value="ECO:0007669"/>
    <property type="project" value="UniProtKB-KW"/>
</dbReference>
<feature type="region of interest" description="Disordered" evidence="6">
    <location>
        <begin position="623"/>
        <end position="642"/>
    </location>
</feature>
<dbReference type="PANTHER" id="PTHR24058:SF17">
    <property type="entry name" value="HOMEODOMAIN INTERACTING PROTEIN KINASE, ISOFORM D"/>
    <property type="match status" value="1"/>
</dbReference>
<evidence type="ECO:0000256" key="3">
    <source>
        <dbReference type="ARBA" id="ARBA00022741"/>
    </source>
</evidence>
<dbReference type="PANTHER" id="PTHR24058">
    <property type="entry name" value="DUAL SPECIFICITY PROTEIN KINASE"/>
    <property type="match status" value="1"/>
</dbReference>
<organism evidence="8 9">
    <name type="scientific">Pleodorina starrii</name>
    <dbReference type="NCBI Taxonomy" id="330485"/>
    <lineage>
        <taxon>Eukaryota</taxon>
        <taxon>Viridiplantae</taxon>
        <taxon>Chlorophyta</taxon>
        <taxon>core chlorophytes</taxon>
        <taxon>Chlorophyceae</taxon>
        <taxon>CS clade</taxon>
        <taxon>Chlamydomonadales</taxon>
        <taxon>Volvocaceae</taxon>
        <taxon>Pleodorina</taxon>
    </lineage>
</organism>
<keyword evidence="1" id="KW-0723">Serine/threonine-protein kinase</keyword>
<dbReference type="SMART" id="SM00220">
    <property type="entry name" value="S_TKc"/>
    <property type="match status" value="1"/>
</dbReference>
<dbReference type="PROSITE" id="PS50011">
    <property type="entry name" value="PROTEIN_KINASE_DOM"/>
    <property type="match status" value="1"/>
</dbReference>
<feature type="compositionally biased region" description="Acidic residues" evidence="6">
    <location>
        <begin position="559"/>
        <end position="568"/>
    </location>
</feature>
<proteinExistence type="predicted"/>
<evidence type="ECO:0000256" key="2">
    <source>
        <dbReference type="ARBA" id="ARBA00022679"/>
    </source>
</evidence>
<feature type="compositionally biased region" description="Basic residues" evidence="6">
    <location>
        <begin position="398"/>
        <end position="416"/>
    </location>
</feature>
<comment type="caution">
    <text evidence="8">The sequence shown here is derived from an EMBL/GenBank/DDBJ whole genome shotgun (WGS) entry which is preliminary data.</text>
</comment>
<feature type="region of interest" description="Disordered" evidence="6">
    <location>
        <begin position="1"/>
        <end position="23"/>
    </location>
</feature>
<dbReference type="GO" id="GO:0005737">
    <property type="term" value="C:cytoplasm"/>
    <property type="evidence" value="ECO:0007669"/>
    <property type="project" value="TreeGrafter"/>
</dbReference>
<keyword evidence="2" id="KW-0808">Transferase</keyword>
<feature type="region of interest" description="Disordered" evidence="6">
    <location>
        <begin position="370"/>
        <end position="512"/>
    </location>
</feature>
<feature type="compositionally biased region" description="Polar residues" evidence="6">
    <location>
        <begin position="419"/>
        <end position="428"/>
    </location>
</feature>
<evidence type="ECO:0000256" key="4">
    <source>
        <dbReference type="ARBA" id="ARBA00022777"/>
    </source>
</evidence>
<keyword evidence="5" id="KW-0067">ATP-binding</keyword>
<dbReference type="GO" id="GO:0004674">
    <property type="term" value="F:protein serine/threonine kinase activity"/>
    <property type="evidence" value="ECO:0007669"/>
    <property type="project" value="UniProtKB-KW"/>
</dbReference>
<evidence type="ECO:0000256" key="1">
    <source>
        <dbReference type="ARBA" id="ARBA00022527"/>
    </source>
</evidence>
<sequence length="816" mass="85397">MSSPRSCDPVGPTPGPPPAQLPGGYALRRLLATTRFSSVWLASAPGSPPAGDIQPPTAPDAVACSPQRSSSDPSRTRRHDPARTDGDGNLVVVKAIDASRPTHAAIAANEAAALRHLAACASAPAAPIPATAVAATAAAMGSKQTSVEAPAAVGAVAGALPFVRLLETFTTDALPLPAAANGGSTSGFGDEGWPSGPLPVPVQLAKAAIGTEALAEPRAQRRRWRCLVLERLGPTAADVLEAWQQQQRQQQQPHKQQRQRERELNELEQQQLGRRGQPQAPQASRTSHLWAAPRERRGHTAAAAAAAPPPHGRRRVAGGSTNGSGSGGGYGLGPDAVRCFAVQALGALDLVHRSGLVHCDVKPDNFALRRLDSDSTPLDSGSTGAPGGAAPPHDGTRHPLHHPLHLHHHHHPHHRLGLPSNNSNQDYLSHQHRRDELAGPACGEGVATAWPSSAPSNNDNSAAKRSGATPQRTWPGSAAKEAAATRSGAEDMTLSPHRQEQSPQRRQRRWLARSGGGGWALLDFGSACSLEPGGQRVADGPAGRGARGHVRPCATLQADGDDDDDDDGDGHAWYDTPSYAAPELTLGLAPSPAADMWSLGCTVFELATGIKLLPLPPHLIQPPAAAGAGDEDDDHASSSRPDAAEVHLALVTQLLGRPPRALLQRAPRAGWYFDTARRRLLLQEEFELPPPRGLAQRLALPDRREAGAAGAAAERQLGWRLPPPAAAEDKSGAAGGVGSGRGTQVGEMGAARVAALAEGRECDCGGAAAEGGEAEWDEEEWRGLHSFLVPLLQWDPRDRPPAHVAARHPWLAAELS</sequence>
<feature type="region of interest" description="Disordered" evidence="6">
    <location>
        <begin position="41"/>
        <end position="88"/>
    </location>
</feature>
<protein>
    <recommendedName>
        <fullName evidence="7">Protein kinase domain-containing protein</fullName>
    </recommendedName>
</protein>